<dbReference type="eggNOG" id="COG1652">
    <property type="taxonomic scope" value="Bacteria"/>
</dbReference>
<evidence type="ECO:0000313" key="2">
    <source>
        <dbReference type="Proteomes" id="UP000003416"/>
    </source>
</evidence>
<dbReference type="HOGENOM" id="CLU_2244515_0_0_10"/>
<sequence length="104" mass="11954">MPIVIKEIHVNTVVEKKVLLPDEVSEQIYIRLKERIVEGKKFHKQSPDMSRLVTVKEGETLPYLCHKIYGDSRLVLQVARFNNLGGFRNIPAGTELLFPPLKKD</sequence>
<comment type="caution">
    <text evidence="1">The sequence shown here is derived from an EMBL/GenBank/DDBJ whole genome shotgun (WGS) entry which is preliminary data.</text>
</comment>
<dbReference type="GeneID" id="86051453"/>
<dbReference type="STRING" id="763034.HMPREF9446_03838"/>
<dbReference type="RefSeq" id="WP_009127006.1">
    <property type="nucleotide sequence ID" value="NZ_GL882695.1"/>
</dbReference>
<dbReference type="AlphaFoldDB" id="F3PYJ0"/>
<dbReference type="Proteomes" id="UP000003416">
    <property type="component" value="Unassembled WGS sequence"/>
</dbReference>
<accession>F3PYJ0</accession>
<name>F3PYJ0_9BACE</name>
<evidence type="ECO:0000313" key="1">
    <source>
        <dbReference type="EMBL" id="EGF49950.1"/>
    </source>
</evidence>
<protein>
    <submittedName>
        <fullName evidence="1">Conserved domain protein</fullName>
    </submittedName>
</protein>
<keyword evidence="2" id="KW-1185">Reference proteome</keyword>
<proteinExistence type="predicted"/>
<reference evidence="1 2" key="1">
    <citation type="submission" date="2011-02" db="EMBL/GenBank/DDBJ databases">
        <authorList>
            <person name="Weinstock G."/>
            <person name="Sodergren E."/>
            <person name="Clifton S."/>
            <person name="Fulton L."/>
            <person name="Fulton B."/>
            <person name="Courtney L."/>
            <person name="Fronick C."/>
            <person name="Harrison M."/>
            <person name="Strong C."/>
            <person name="Farmer C."/>
            <person name="Delahaunty K."/>
            <person name="Markovic C."/>
            <person name="Hall O."/>
            <person name="Minx P."/>
            <person name="Tomlinson C."/>
            <person name="Mitreva M."/>
            <person name="Hou S."/>
            <person name="Chen J."/>
            <person name="Wollam A."/>
            <person name="Pepin K.H."/>
            <person name="Johnson M."/>
            <person name="Bhonagiri V."/>
            <person name="Zhang X."/>
            <person name="Suruliraj S."/>
            <person name="Warren W."/>
            <person name="Chinwalla A."/>
            <person name="Mardis E.R."/>
            <person name="Wilson R.K."/>
        </authorList>
    </citation>
    <scope>NUCLEOTIDE SEQUENCE [LARGE SCALE GENOMIC DNA]</scope>
    <source>
        <strain evidence="1 2">YIT 12057</strain>
    </source>
</reference>
<dbReference type="EMBL" id="AFBN01000112">
    <property type="protein sequence ID" value="EGF49950.1"/>
    <property type="molecule type" value="Genomic_DNA"/>
</dbReference>
<organism evidence="1 2">
    <name type="scientific">Bacteroides fluxus YIT 12057</name>
    <dbReference type="NCBI Taxonomy" id="763034"/>
    <lineage>
        <taxon>Bacteria</taxon>
        <taxon>Pseudomonadati</taxon>
        <taxon>Bacteroidota</taxon>
        <taxon>Bacteroidia</taxon>
        <taxon>Bacteroidales</taxon>
        <taxon>Bacteroidaceae</taxon>
        <taxon>Bacteroides</taxon>
    </lineage>
</organism>
<gene>
    <name evidence="1" type="ORF">HMPREF9446_03838</name>
</gene>